<proteinExistence type="predicted"/>
<gene>
    <name evidence="1" type="ORF">BUY44_08595</name>
    <name evidence="2" type="ORF">BUY48_05720</name>
</gene>
<evidence type="ECO:0000313" key="1">
    <source>
        <dbReference type="EMBL" id="PTE72053.1"/>
    </source>
</evidence>
<evidence type="ECO:0000313" key="2">
    <source>
        <dbReference type="EMBL" id="PTF15712.1"/>
    </source>
</evidence>
<accession>A0A2T4KLD8</accession>
<evidence type="ECO:0000313" key="3">
    <source>
        <dbReference type="Proteomes" id="UP000242547"/>
    </source>
</evidence>
<evidence type="ECO:0000313" key="4">
    <source>
        <dbReference type="Proteomes" id="UP000243350"/>
    </source>
</evidence>
<name>A0A2T4KLD8_9STAP</name>
<dbReference type="EMBL" id="PYZL01000061">
    <property type="protein sequence ID" value="PTE72053.1"/>
    <property type="molecule type" value="Genomic_DNA"/>
</dbReference>
<sequence>MLPHNSYNLLYLQTLKSSSFKTKCCFTTYDMVLPFSIKKVLTYYLEQHNKSYLQQVKLAKRLLTINKLVPLYISEKVVLFPIKHRRAPLQVYINALTVIGLNSHKDGTLVTFENNLSFYVTEPYTLVYKKWQECILLMHLVRKTTMIY</sequence>
<dbReference type="Proteomes" id="UP000243350">
    <property type="component" value="Unassembled WGS sequence"/>
</dbReference>
<comment type="caution">
    <text evidence="1">The sequence shown here is derived from an EMBL/GenBank/DDBJ whole genome shotgun (WGS) entry which is preliminary data.</text>
</comment>
<dbReference type="EMBL" id="PYZH01000027">
    <property type="protein sequence ID" value="PTF15712.1"/>
    <property type="molecule type" value="Genomic_DNA"/>
</dbReference>
<protein>
    <submittedName>
        <fullName evidence="1">Competence protein ComK</fullName>
    </submittedName>
</protein>
<reference evidence="3 4" key="1">
    <citation type="journal article" date="2016" name="Front. Microbiol.">
        <title>Comprehensive Phylogenetic Analysis of Bovine Non-aureus Staphylococci Species Based on Whole-Genome Sequencing.</title>
        <authorList>
            <person name="Naushad S."/>
            <person name="Barkema H.W."/>
            <person name="Luby C."/>
            <person name="Condas L.A."/>
            <person name="Nobrega D.B."/>
            <person name="Carson D.A."/>
            <person name="De Buck J."/>
        </authorList>
    </citation>
    <scope>NUCLEOTIDE SEQUENCE [LARGE SCALE GENOMIC DNA]</scope>
    <source>
        <strain evidence="2 4">SNUC 4143</strain>
        <strain evidence="1 3">SNUC 761</strain>
    </source>
</reference>
<reference evidence="1" key="2">
    <citation type="submission" date="2018-03" db="EMBL/GenBank/DDBJ databases">
        <authorList>
            <person name="Keele B.F."/>
        </authorList>
    </citation>
    <scope>NUCLEOTIDE SEQUENCE</scope>
    <source>
        <strain evidence="2">SNUC 4143</strain>
        <strain evidence="1">SNUC 761</strain>
    </source>
</reference>
<dbReference type="Proteomes" id="UP000242547">
    <property type="component" value="Unassembled WGS sequence"/>
</dbReference>
<organism evidence="1 3">
    <name type="scientific">Staphylococcus devriesei</name>
    <dbReference type="NCBI Taxonomy" id="586733"/>
    <lineage>
        <taxon>Bacteria</taxon>
        <taxon>Bacillati</taxon>
        <taxon>Bacillota</taxon>
        <taxon>Bacilli</taxon>
        <taxon>Bacillales</taxon>
        <taxon>Staphylococcaceae</taxon>
        <taxon>Staphylococcus</taxon>
    </lineage>
</organism>
<dbReference type="AlphaFoldDB" id="A0A2T4KLD8"/>